<dbReference type="PANTHER" id="PTHR39638:SF2">
    <property type="entry name" value="YCF35"/>
    <property type="match status" value="1"/>
</dbReference>
<sequence length="134" mass="15814">MSHFSKIKTNISDEKILVKTLKQMGFNYEYFSDSSTNMNDLISMSNIIIHDNSYQKKHLFSFVWTNNQYNLVADLQMWNLDVNFDYFLDLLSQKYAYNVILNQSFINGFTTINEKILEDGSIKIVLKRWSTHSC</sequence>
<name>A0A1Z1ME08_9FLOR</name>
<evidence type="ECO:0000256" key="3">
    <source>
        <dbReference type="ARBA" id="ARBA00021585"/>
    </source>
</evidence>
<evidence type="ECO:0000256" key="4">
    <source>
        <dbReference type="ARBA" id="ARBA00022640"/>
    </source>
</evidence>
<accession>A0A1Z1ME08</accession>
<keyword evidence="4 5" id="KW-0934">Plastid</keyword>
<organism evidence="5">
    <name type="scientific">Chondria sp.</name>
    <name type="common">in: red algae</name>
    <dbReference type="NCBI Taxonomy" id="1982705"/>
    <lineage>
        <taxon>Eukaryota</taxon>
        <taxon>Rhodophyta</taxon>
        <taxon>Florideophyceae</taxon>
        <taxon>Rhodymeniophycidae</taxon>
        <taxon>Ceramiales</taxon>
        <taxon>Rhodomelaceae</taxon>
        <taxon>Chondrieae</taxon>
        <taxon>Chondria</taxon>
    </lineage>
</organism>
<comment type="similarity">
    <text evidence="2">Belongs to the ycf35 family.</text>
</comment>
<dbReference type="PANTHER" id="PTHR39638">
    <property type="entry name" value="YCF35"/>
    <property type="match status" value="1"/>
</dbReference>
<geneLocation type="chloroplast" evidence="5"/>
<dbReference type="AlphaFoldDB" id="A0A1Z1ME08"/>
<keyword evidence="5" id="KW-0150">Chloroplast</keyword>
<evidence type="ECO:0000313" key="5">
    <source>
        <dbReference type="EMBL" id="ARW64075.1"/>
    </source>
</evidence>
<proteinExistence type="inferred from homology"/>
<reference evidence="5" key="1">
    <citation type="journal article" date="2017" name="J. Phycol.">
        <title>Analysis of chloroplast genomes and a supermatrix inform reclassification of the Rhodomelaceae (Rhodophyta).</title>
        <authorList>
            <person name="Diaz-Tapia P."/>
            <person name="Maggs C.A."/>
            <person name="West J.A."/>
            <person name="Verbruggen H."/>
        </authorList>
    </citation>
    <scope>NUCLEOTIDE SEQUENCE</scope>
    <source>
        <strain evidence="5">PD745</strain>
    </source>
</reference>
<dbReference type="Pfam" id="PF06868">
    <property type="entry name" value="DUF1257"/>
    <property type="match status" value="1"/>
</dbReference>
<gene>
    <name evidence="5" type="primary">ycf35</name>
</gene>
<evidence type="ECO:0000256" key="2">
    <source>
        <dbReference type="ARBA" id="ARBA00009068"/>
    </source>
</evidence>
<comment type="subcellular location">
    <subcellularLocation>
        <location evidence="1">Plastid</location>
    </subcellularLocation>
</comment>
<protein>
    <recommendedName>
        <fullName evidence="3">Uncharacterized protein ycf35</fullName>
    </recommendedName>
</protein>
<dbReference type="EMBL" id="MF101431">
    <property type="protein sequence ID" value="ARW64075.1"/>
    <property type="molecule type" value="Genomic_DNA"/>
</dbReference>
<dbReference type="InterPro" id="IPR009666">
    <property type="entry name" value="Uncharacterised_Ycf35"/>
</dbReference>
<dbReference type="GO" id="GO:0009536">
    <property type="term" value="C:plastid"/>
    <property type="evidence" value="ECO:0007669"/>
    <property type="project" value="UniProtKB-SubCell"/>
</dbReference>
<evidence type="ECO:0000256" key="1">
    <source>
        <dbReference type="ARBA" id="ARBA00004474"/>
    </source>
</evidence>